<keyword evidence="3" id="KW-1185">Reference proteome</keyword>
<feature type="region of interest" description="Disordered" evidence="1">
    <location>
        <begin position="21"/>
        <end position="100"/>
    </location>
</feature>
<feature type="compositionally biased region" description="Basic and acidic residues" evidence="1">
    <location>
        <begin position="21"/>
        <end position="37"/>
    </location>
</feature>
<evidence type="ECO:0000313" key="2">
    <source>
        <dbReference type="EMBL" id="KAK9103323.1"/>
    </source>
</evidence>
<sequence length="151" mass="16741">MDQTCKRKHCFSRNCEEIKERSEVGEDDLRLGGDDSRASNTQAKSALRLSLPDSCSSPLPPRSVCNSPFPPTSVSRSRLYPQSAPRLSPSLSLSAPRLSPPLSLSLSEAPRIDFEPPTSDVQLHQKVKKFTKATRIRHKQRKATTSALISR</sequence>
<organism evidence="2 3">
    <name type="scientific">Stephania japonica</name>
    <dbReference type="NCBI Taxonomy" id="461633"/>
    <lineage>
        <taxon>Eukaryota</taxon>
        <taxon>Viridiplantae</taxon>
        <taxon>Streptophyta</taxon>
        <taxon>Embryophyta</taxon>
        <taxon>Tracheophyta</taxon>
        <taxon>Spermatophyta</taxon>
        <taxon>Magnoliopsida</taxon>
        <taxon>Ranunculales</taxon>
        <taxon>Menispermaceae</taxon>
        <taxon>Menispermoideae</taxon>
        <taxon>Cissampelideae</taxon>
        <taxon>Stephania</taxon>
    </lineage>
</organism>
<dbReference type="Proteomes" id="UP001417504">
    <property type="component" value="Unassembled WGS sequence"/>
</dbReference>
<name>A0AAP0F693_9MAGN</name>
<feature type="compositionally biased region" description="Low complexity" evidence="1">
    <location>
        <begin position="83"/>
        <end position="100"/>
    </location>
</feature>
<evidence type="ECO:0000256" key="1">
    <source>
        <dbReference type="SAM" id="MobiDB-lite"/>
    </source>
</evidence>
<dbReference type="AlphaFoldDB" id="A0AAP0F693"/>
<proteinExistence type="predicted"/>
<reference evidence="2 3" key="1">
    <citation type="submission" date="2024-01" db="EMBL/GenBank/DDBJ databases">
        <title>Genome assemblies of Stephania.</title>
        <authorList>
            <person name="Yang L."/>
        </authorList>
    </citation>
    <scope>NUCLEOTIDE SEQUENCE [LARGE SCALE GENOMIC DNA]</scope>
    <source>
        <strain evidence="2">QJT</strain>
        <tissue evidence="2">Leaf</tissue>
    </source>
</reference>
<feature type="compositionally biased region" description="Low complexity" evidence="1">
    <location>
        <begin position="47"/>
        <end position="57"/>
    </location>
</feature>
<dbReference type="EMBL" id="JBBNAE010000008">
    <property type="protein sequence ID" value="KAK9103323.1"/>
    <property type="molecule type" value="Genomic_DNA"/>
</dbReference>
<protein>
    <submittedName>
        <fullName evidence="2">Uncharacterized protein</fullName>
    </submittedName>
</protein>
<gene>
    <name evidence="2" type="ORF">Sjap_020577</name>
</gene>
<accession>A0AAP0F693</accession>
<evidence type="ECO:0000313" key="3">
    <source>
        <dbReference type="Proteomes" id="UP001417504"/>
    </source>
</evidence>
<comment type="caution">
    <text evidence="2">The sequence shown here is derived from an EMBL/GenBank/DDBJ whole genome shotgun (WGS) entry which is preliminary data.</text>
</comment>